<dbReference type="Pfam" id="PF09587">
    <property type="entry name" value="PGA_cap"/>
    <property type="match status" value="1"/>
</dbReference>
<evidence type="ECO:0000313" key="4">
    <source>
        <dbReference type="Proteomes" id="UP000188388"/>
    </source>
</evidence>
<accession>A0A1R3VBN1</accession>
<dbReference type="EMBL" id="FTPD01000023">
    <property type="protein sequence ID" value="SIT56684.1"/>
    <property type="molecule type" value="Genomic_DNA"/>
</dbReference>
<gene>
    <name evidence="3" type="ORF">BQ8794_30133</name>
</gene>
<evidence type="ECO:0000256" key="1">
    <source>
        <dbReference type="ARBA" id="ARBA00005662"/>
    </source>
</evidence>
<name>A0A1R3VBN1_9HYPH</name>
<comment type="similarity">
    <text evidence="1">Belongs to the CapA family.</text>
</comment>
<dbReference type="Proteomes" id="UP000188388">
    <property type="component" value="Unassembled WGS sequence"/>
</dbReference>
<dbReference type="AlphaFoldDB" id="A0A1R3VBN1"/>
<evidence type="ECO:0000259" key="2">
    <source>
        <dbReference type="SMART" id="SM00854"/>
    </source>
</evidence>
<reference evidence="4" key="1">
    <citation type="submission" date="2017-01" db="EMBL/GenBank/DDBJ databases">
        <authorList>
            <person name="Brunel B."/>
        </authorList>
    </citation>
    <scope>NUCLEOTIDE SEQUENCE [LARGE SCALE GENOMIC DNA]</scope>
</reference>
<keyword evidence="4" id="KW-1185">Reference proteome</keyword>
<organism evidence="3 4">
    <name type="scientific">Mesorhizobium prunaredense</name>
    <dbReference type="NCBI Taxonomy" id="1631249"/>
    <lineage>
        <taxon>Bacteria</taxon>
        <taxon>Pseudomonadati</taxon>
        <taxon>Pseudomonadota</taxon>
        <taxon>Alphaproteobacteria</taxon>
        <taxon>Hyphomicrobiales</taxon>
        <taxon>Phyllobacteriaceae</taxon>
        <taxon>Mesorhizobium</taxon>
    </lineage>
</organism>
<evidence type="ECO:0000313" key="3">
    <source>
        <dbReference type="EMBL" id="SIT56684.1"/>
    </source>
</evidence>
<protein>
    <submittedName>
        <fullName evidence="3">Capsule synthesis protein CapA</fullName>
    </submittedName>
</protein>
<dbReference type="STRING" id="1631249.BQ8794_30133"/>
<dbReference type="InterPro" id="IPR052169">
    <property type="entry name" value="CW_Biosynth-Accessory"/>
</dbReference>
<dbReference type="SMART" id="SM00854">
    <property type="entry name" value="PGA_cap"/>
    <property type="match status" value="1"/>
</dbReference>
<proteinExistence type="inferred from homology"/>
<feature type="domain" description="Capsule synthesis protein CapA" evidence="2">
    <location>
        <begin position="92"/>
        <end position="320"/>
    </location>
</feature>
<dbReference type="SUPFAM" id="SSF56300">
    <property type="entry name" value="Metallo-dependent phosphatases"/>
    <property type="match status" value="1"/>
</dbReference>
<dbReference type="InterPro" id="IPR029052">
    <property type="entry name" value="Metallo-depent_PP-like"/>
</dbReference>
<sequence>MPFGGNHIRILCVAPTAGHLAARLRTEALRYIGRIVYRGRSSRCRLRVSNYPLSYKLSWLPRFLKPSLSGDRQGFAPAAGIMIEPPPARTVRLAFVGDISAVANRSAPQCDPAIATLLASADLVVGNCESPVVERPSAAMGTKLGTHHAMTERFLAEALAAVGISRDKLVLSLANNHVLDQGVEGFDETVAALERLGIRSIGTAAAGPVECLAVGPLTIGFAAFTLWRNAGAAVFAGRVSMQGEPARWPRRDAVDLTCAVPHWDWEFRHFPQAETRTLARHLAAQGAGLIAGHHAHVVQPVERIGKALVAYGLGDFLGTAFARQPWPGRIGAILTVDISADGGTRGAVAAYRLHPFMRLRAGDHERLVPVEALEGALRQNVTDRFVAVFGNRN</sequence>
<dbReference type="InterPro" id="IPR019079">
    <property type="entry name" value="Capsule_synth_CapA"/>
</dbReference>
<dbReference type="PANTHER" id="PTHR33393:SF11">
    <property type="entry name" value="POLYGLUTAMINE SYNTHESIS ACCESSORY PROTEIN RV0574C-RELATED"/>
    <property type="match status" value="1"/>
</dbReference>
<dbReference type="PANTHER" id="PTHR33393">
    <property type="entry name" value="POLYGLUTAMINE SYNTHESIS ACCESSORY PROTEIN RV0574C-RELATED"/>
    <property type="match status" value="1"/>
</dbReference>